<accession>A0ABV6V8D7</accession>
<proteinExistence type="predicted"/>
<dbReference type="RefSeq" id="WP_380506645.1">
    <property type="nucleotide sequence ID" value="NZ_JBHEZX010000004.1"/>
</dbReference>
<name>A0ABV6V8D7_9ACTN</name>
<dbReference type="Proteomes" id="UP001592582">
    <property type="component" value="Unassembled WGS sequence"/>
</dbReference>
<reference evidence="1 2" key="1">
    <citation type="submission" date="2024-09" db="EMBL/GenBank/DDBJ databases">
        <authorList>
            <person name="Lee S.D."/>
        </authorList>
    </citation>
    <scope>NUCLEOTIDE SEQUENCE [LARGE SCALE GENOMIC DNA]</scope>
    <source>
        <strain evidence="1 2">N1-1</strain>
    </source>
</reference>
<gene>
    <name evidence="1" type="ORF">ACEZDG_11725</name>
</gene>
<sequence>MSVANLQAQEPNPRVMPDSAQTFRVKVPLNDLLQVLEDIAEVER</sequence>
<organism evidence="1 2">
    <name type="scientific">Streptacidiphilus alkalitolerans</name>
    <dbReference type="NCBI Taxonomy" id="3342712"/>
    <lineage>
        <taxon>Bacteria</taxon>
        <taxon>Bacillati</taxon>
        <taxon>Actinomycetota</taxon>
        <taxon>Actinomycetes</taxon>
        <taxon>Kitasatosporales</taxon>
        <taxon>Streptomycetaceae</taxon>
        <taxon>Streptacidiphilus</taxon>
    </lineage>
</organism>
<keyword evidence="2" id="KW-1185">Reference proteome</keyword>
<protein>
    <submittedName>
        <fullName evidence="1">Uncharacterized protein</fullName>
    </submittedName>
</protein>
<evidence type="ECO:0000313" key="1">
    <source>
        <dbReference type="EMBL" id="MFC1409943.1"/>
    </source>
</evidence>
<dbReference type="EMBL" id="JBHEZX010000004">
    <property type="protein sequence ID" value="MFC1409943.1"/>
    <property type="molecule type" value="Genomic_DNA"/>
</dbReference>
<comment type="caution">
    <text evidence="1">The sequence shown here is derived from an EMBL/GenBank/DDBJ whole genome shotgun (WGS) entry which is preliminary data.</text>
</comment>
<evidence type="ECO:0000313" key="2">
    <source>
        <dbReference type="Proteomes" id="UP001592582"/>
    </source>
</evidence>